<keyword evidence="3" id="KW-1185">Reference proteome</keyword>
<dbReference type="PANTHER" id="PTHR38588">
    <property type="entry name" value="BLL0334 PROTEIN"/>
    <property type="match status" value="1"/>
</dbReference>
<feature type="transmembrane region" description="Helical" evidence="1">
    <location>
        <begin position="193"/>
        <end position="211"/>
    </location>
</feature>
<dbReference type="InterPro" id="IPR010419">
    <property type="entry name" value="CO_DH_gsu"/>
</dbReference>
<gene>
    <name evidence="2" type="ORF">Atai01_19430</name>
</gene>
<keyword evidence="1" id="KW-0472">Membrane</keyword>
<proteinExistence type="predicted"/>
<evidence type="ECO:0000256" key="1">
    <source>
        <dbReference type="SAM" id="Phobius"/>
    </source>
</evidence>
<keyword evidence="1" id="KW-0812">Transmembrane</keyword>
<dbReference type="SUPFAM" id="SSF55961">
    <property type="entry name" value="Bet v1-like"/>
    <property type="match status" value="1"/>
</dbReference>
<dbReference type="Gene3D" id="3.30.530.20">
    <property type="match status" value="1"/>
</dbReference>
<keyword evidence="1" id="KW-1133">Transmembrane helix</keyword>
<protein>
    <submittedName>
        <fullName evidence="2">Carbon monoxide dehydrogenase subunit G</fullName>
    </submittedName>
</protein>
<accession>A0A9W6QXF0</accession>
<dbReference type="AlphaFoldDB" id="A0A9W6QXF0"/>
<dbReference type="CDD" id="cd07823">
    <property type="entry name" value="SRPBCC_5"/>
    <property type="match status" value="1"/>
</dbReference>
<name>A0A9W6QXF0_9PSEU</name>
<organism evidence="2 3">
    <name type="scientific">Amycolatopsis taiwanensis</name>
    <dbReference type="NCBI Taxonomy" id="342230"/>
    <lineage>
        <taxon>Bacteria</taxon>
        <taxon>Bacillati</taxon>
        <taxon>Actinomycetota</taxon>
        <taxon>Actinomycetes</taxon>
        <taxon>Pseudonocardiales</taxon>
        <taxon>Pseudonocardiaceae</taxon>
        <taxon>Amycolatopsis</taxon>
    </lineage>
</organism>
<dbReference type="InterPro" id="IPR023393">
    <property type="entry name" value="START-like_dom_sf"/>
</dbReference>
<evidence type="ECO:0000313" key="2">
    <source>
        <dbReference type="EMBL" id="GLY65324.1"/>
    </source>
</evidence>
<dbReference type="PANTHER" id="PTHR38588:SF1">
    <property type="entry name" value="BLL0334 PROTEIN"/>
    <property type="match status" value="1"/>
</dbReference>
<dbReference type="Proteomes" id="UP001165136">
    <property type="component" value="Unassembled WGS sequence"/>
</dbReference>
<comment type="caution">
    <text evidence="2">The sequence shown here is derived from an EMBL/GenBank/DDBJ whole genome shotgun (WGS) entry which is preliminary data.</text>
</comment>
<sequence>MILENHVDLPADPDTVFALINDVERVATCLPGAVLDGKDGDAYAGRVKFKVGPISAAYSGTVRFTEVDTAQRRLRLLARGADQHGNGDAEAEVVLIVRDAPGGAALDLRTDLSIRGKIAQFGKGAITTVSNRLLDQFARNLAQLLAQPGATAPAGGPAAAGSARPVQAVAPAGADGEALDGLAMLLPPGAKRYAAVAAAAVLGLFQGWLLGRIRTQDKLIKELQRARQRACS</sequence>
<evidence type="ECO:0000313" key="3">
    <source>
        <dbReference type="Proteomes" id="UP001165136"/>
    </source>
</evidence>
<reference evidence="2" key="1">
    <citation type="submission" date="2023-03" db="EMBL/GenBank/DDBJ databases">
        <title>Amycolatopsis taiwanensis NBRC 103393.</title>
        <authorList>
            <person name="Ichikawa N."/>
            <person name="Sato H."/>
            <person name="Tonouchi N."/>
        </authorList>
    </citation>
    <scope>NUCLEOTIDE SEQUENCE</scope>
    <source>
        <strain evidence="2">NBRC 103393</strain>
    </source>
</reference>
<dbReference type="EMBL" id="BSTI01000004">
    <property type="protein sequence ID" value="GLY65324.1"/>
    <property type="molecule type" value="Genomic_DNA"/>
</dbReference>
<dbReference type="Pfam" id="PF06240">
    <property type="entry name" value="COXG"/>
    <property type="match status" value="1"/>
</dbReference>
<dbReference type="RefSeq" id="WP_285486567.1">
    <property type="nucleotide sequence ID" value="NZ_BSTI01000004.1"/>
</dbReference>